<evidence type="ECO:0000313" key="2">
    <source>
        <dbReference type="EMBL" id="APT55851.1"/>
    </source>
</evidence>
<organism evidence="2 3">
    <name type="scientific">Roseomonas gilardii</name>
    <dbReference type="NCBI Taxonomy" id="257708"/>
    <lineage>
        <taxon>Bacteria</taxon>
        <taxon>Pseudomonadati</taxon>
        <taxon>Pseudomonadota</taxon>
        <taxon>Alphaproteobacteria</taxon>
        <taxon>Acetobacterales</taxon>
        <taxon>Roseomonadaceae</taxon>
        <taxon>Roseomonas</taxon>
    </lineage>
</organism>
<dbReference type="AlphaFoldDB" id="A0A1L7AAR8"/>
<sequence>MSPISSHIIATTLALSLGAFAAPFAGAAEVTDFSNAGSSGIQGTPAYEATTYALAGSTPRNTSNAGSSAVGLGSPLVARQVMLSRNGTGASPTDFSGSGSSAVGGGYGTQARGFHRTLVASR</sequence>
<dbReference type="Proteomes" id="UP000185494">
    <property type="component" value="Chromosome 1"/>
</dbReference>
<accession>A0A1L7AAR8</accession>
<feature type="signal peptide" evidence="1">
    <location>
        <begin position="1"/>
        <end position="21"/>
    </location>
</feature>
<reference evidence="2 3" key="1">
    <citation type="submission" date="2016-05" db="EMBL/GenBank/DDBJ databases">
        <title>Complete Genome and Methylome Analysis of Psychrotrophic Bacterial Isolates from Antarctic Lake Untersee.</title>
        <authorList>
            <person name="Fomenkov A."/>
            <person name="Akimov V.N."/>
            <person name="Vasilyeva L.V."/>
            <person name="Andersen D."/>
            <person name="Vincze T."/>
            <person name="Roberts R.J."/>
        </authorList>
    </citation>
    <scope>NUCLEOTIDE SEQUENCE [LARGE SCALE GENOMIC DNA]</scope>
    <source>
        <strain evidence="2 3">U14-5</strain>
    </source>
</reference>
<evidence type="ECO:0000313" key="3">
    <source>
        <dbReference type="Proteomes" id="UP000185494"/>
    </source>
</evidence>
<gene>
    <name evidence="2" type="ORF">RGI145_00650</name>
</gene>
<protein>
    <submittedName>
        <fullName evidence="2">Uncharacterized protein</fullName>
    </submittedName>
</protein>
<proteinExistence type="predicted"/>
<dbReference type="EMBL" id="CP015583">
    <property type="protein sequence ID" value="APT55851.1"/>
    <property type="molecule type" value="Genomic_DNA"/>
</dbReference>
<dbReference type="KEGG" id="rgi:RGI145_00650"/>
<feature type="chain" id="PRO_5013335642" evidence="1">
    <location>
        <begin position="22"/>
        <end position="122"/>
    </location>
</feature>
<name>A0A1L7AAR8_9PROT</name>
<dbReference type="RefSeq" id="WP_075796820.1">
    <property type="nucleotide sequence ID" value="NZ_CP015583.1"/>
</dbReference>
<keyword evidence="1" id="KW-0732">Signal</keyword>
<evidence type="ECO:0000256" key="1">
    <source>
        <dbReference type="SAM" id="SignalP"/>
    </source>
</evidence>